<dbReference type="CDD" id="cd13565">
    <property type="entry name" value="PBP2_PstS"/>
    <property type="match status" value="1"/>
</dbReference>
<dbReference type="GO" id="GO:0035435">
    <property type="term" value="P:phosphate ion transmembrane transport"/>
    <property type="evidence" value="ECO:0007669"/>
    <property type="project" value="InterPro"/>
</dbReference>
<evidence type="ECO:0000313" key="9">
    <source>
        <dbReference type="Proteomes" id="UP000182427"/>
    </source>
</evidence>
<evidence type="ECO:0000256" key="1">
    <source>
        <dbReference type="ARBA" id="ARBA00002841"/>
    </source>
</evidence>
<dbReference type="Proteomes" id="UP000182427">
    <property type="component" value="Chromosome I"/>
</dbReference>
<proteinExistence type="inferred from homology"/>
<keyword evidence="4 6" id="KW-0813">Transport</keyword>
<dbReference type="EMBL" id="LT629690">
    <property type="protein sequence ID" value="SDE81373.1"/>
    <property type="molecule type" value="Genomic_DNA"/>
</dbReference>
<name>A0A1G7FZS4_9BACT</name>
<dbReference type="SUPFAM" id="SSF53850">
    <property type="entry name" value="Periplasmic binding protein-like II"/>
    <property type="match status" value="1"/>
</dbReference>
<feature type="domain" description="PBP" evidence="7">
    <location>
        <begin position="36"/>
        <end position="328"/>
    </location>
</feature>
<evidence type="ECO:0000313" key="8">
    <source>
        <dbReference type="EMBL" id="SDE81373.1"/>
    </source>
</evidence>
<dbReference type="PIRSF" id="PIRSF002756">
    <property type="entry name" value="PstS"/>
    <property type="match status" value="1"/>
</dbReference>
<accession>A0A1G7FZS4</accession>
<dbReference type="InterPro" id="IPR005673">
    <property type="entry name" value="ABC_phos-bd_PstS"/>
</dbReference>
<comment type="function">
    <text evidence="1">Part of the ABC transporter complex PstSACB involved in phosphate import.</text>
</comment>
<dbReference type="InterPro" id="IPR050962">
    <property type="entry name" value="Phosphate-bind_PstS"/>
</dbReference>
<dbReference type="PANTHER" id="PTHR42996">
    <property type="entry name" value="PHOSPHATE-BINDING PROTEIN PSTS"/>
    <property type="match status" value="1"/>
</dbReference>
<dbReference type="GO" id="GO:0042301">
    <property type="term" value="F:phosphate ion binding"/>
    <property type="evidence" value="ECO:0007669"/>
    <property type="project" value="InterPro"/>
</dbReference>
<evidence type="ECO:0000256" key="5">
    <source>
        <dbReference type="ARBA" id="ARBA00022592"/>
    </source>
</evidence>
<protein>
    <recommendedName>
        <fullName evidence="6">Phosphate-binding protein</fullName>
    </recommendedName>
</protein>
<dbReference type="Gene3D" id="3.40.190.10">
    <property type="entry name" value="Periplasmic binding protein-like II"/>
    <property type="match status" value="2"/>
</dbReference>
<sequence length="360" mass="38351">MVSAAGFPFFSGVVLLRRVAGMCALLLWIGCGAVAAAQQMTLTGAGSTFAYPLYSKWAAEYLKTHPRIQVNYQSIGSGGGIRQVSIGTVDFGGTDGPMTDSQLAEARTKLNGANILHFPTALGAAVPVYNLPGVSAELNFTSAALAGIFLGTIQKWNDPEIARANPGVKLPNEFILVIHRADGSGTSFLWVDYLAKVNPAFAAKVRVSTSPHWPVGLGGKGNEGVAGLVRQMPNSIGYVELVYALNSHMLYGKIQNREGQFVKADLRSVSAAATAMSKLMPADFRADITNPPGVGSYPVCSFTWMLVPTRMADRAKGAALKEFLTWGLTDGQKYGAALSYAPLSNDIVDRELQALKLLQY</sequence>
<keyword evidence="5 6" id="KW-0592">Phosphate transport</keyword>
<gene>
    <name evidence="8" type="ORF">SAMN05444167_0501</name>
</gene>
<keyword evidence="9" id="KW-1185">Reference proteome</keyword>
<evidence type="ECO:0000259" key="7">
    <source>
        <dbReference type="Pfam" id="PF12849"/>
    </source>
</evidence>
<dbReference type="PANTHER" id="PTHR42996:SF1">
    <property type="entry name" value="PHOSPHATE-BINDING PROTEIN PSTS"/>
    <property type="match status" value="1"/>
</dbReference>
<comment type="similarity">
    <text evidence="2 6">Belongs to the PstS family.</text>
</comment>
<dbReference type="Pfam" id="PF12849">
    <property type="entry name" value="PBP_like_2"/>
    <property type="match status" value="1"/>
</dbReference>
<comment type="subunit">
    <text evidence="3">The complex is composed of two ATP-binding proteins (PstB), two transmembrane proteins (PstC and PstA) and a solute-binding protein (PstS).</text>
</comment>
<evidence type="ECO:0000256" key="3">
    <source>
        <dbReference type="ARBA" id="ARBA00011529"/>
    </source>
</evidence>
<dbReference type="NCBIfam" id="TIGR00975">
    <property type="entry name" value="3a0107s03"/>
    <property type="match status" value="1"/>
</dbReference>
<evidence type="ECO:0000256" key="4">
    <source>
        <dbReference type="ARBA" id="ARBA00022448"/>
    </source>
</evidence>
<evidence type="ECO:0000256" key="2">
    <source>
        <dbReference type="ARBA" id="ARBA00008725"/>
    </source>
</evidence>
<organism evidence="8 9">
    <name type="scientific">Terriglobus roseus</name>
    <dbReference type="NCBI Taxonomy" id="392734"/>
    <lineage>
        <taxon>Bacteria</taxon>
        <taxon>Pseudomonadati</taxon>
        <taxon>Acidobacteriota</taxon>
        <taxon>Terriglobia</taxon>
        <taxon>Terriglobales</taxon>
        <taxon>Acidobacteriaceae</taxon>
        <taxon>Terriglobus</taxon>
    </lineage>
</organism>
<dbReference type="GO" id="GO:0043190">
    <property type="term" value="C:ATP-binding cassette (ABC) transporter complex"/>
    <property type="evidence" value="ECO:0007669"/>
    <property type="project" value="InterPro"/>
</dbReference>
<dbReference type="AlphaFoldDB" id="A0A1G7FZS4"/>
<dbReference type="InterPro" id="IPR024370">
    <property type="entry name" value="PBP_domain"/>
</dbReference>
<evidence type="ECO:0000256" key="6">
    <source>
        <dbReference type="PIRNR" id="PIRNR002756"/>
    </source>
</evidence>
<reference evidence="8 9" key="1">
    <citation type="submission" date="2016-10" db="EMBL/GenBank/DDBJ databases">
        <authorList>
            <person name="de Groot N.N."/>
        </authorList>
    </citation>
    <scope>NUCLEOTIDE SEQUENCE [LARGE SCALE GENOMIC DNA]</scope>
    <source>
        <strain evidence="8 9">GAS232</strain>
    </source>
</reference>